<gene>
    <name evidence="16" type="primary">galE</name>
    <name evidence="18" type="ORF">A3Q24_08775</name>
    <name evidence="14" type="ORF">AYJ53_04600</name>
    <name evidence="13" type="ORF">BBP16_04295</name>
    <name evidence="17" type="ORF">CBF50_03050</name>
    <name evidence="19" type="ORF">FEE39_07085</name>
    <name evidence="16" type="ORF">GJU95_00540</name>
    <name evidence="20" type="ORF">GTO82_07885</name>
    <name evidence="15" type="ORF">NSA17_08725</name>
</gene>
<comment type="subunit">
    <text evidence="11">Homodimer.</text>
</comment>
<comment type="catalytic activity">
    <reaction evidence="1 11">
        <text>UDP-alpha-D-glucose = UDP-alpha-D-galactose</text>
        <dbReference type="Rhea" id="RHEA:22168"/>
        <dbReference type="ChEBI" id="CHEBI:58885"/>
        <dbReference type="ChEBI" id="CHEBI:66914"/>
        <dbReference type="EC" id="5.1.3.2"/>
    </reaction>
</comment>
<comment type="pathway">
    <text evidence="3 11">Carbohydrate metabolism; galactose metabolism.</text>
</comment>
<dbReference type="PANTHER" id="PTHR43725:SF53">
    <property type="entry name" value="UDP-ARABINOSE 4-EPIMERASE 1"/>
    <property type="match status" value="1"/>
</dbReference>
<comment type="cofactor">
    <cofactor evidence="2 11">
        <name>NAD(+)</name>
        <dbReference type="ChEBI" id="CHEBI:57540"/>
    </cofactor>
</comment>
<name>A0A137PL38_LACJH</name>
<dbReference type="OMA" id="GEHLICN"/>
<dbReference type="Gene3D" id="3.90.25.10">
    <property type="entry name" value="UDP-galactose 4-epimerase, domain 1"/>
    <property type="match status" value="1"/>
</dbReference>
<reference evidence="20 27" key="8">
    <citation type="submission" date="2020-01" db="EMBL/GenBank/DDBJ databases">
        <title>Complete and circular genome sequences of six lactobacillus isolates from horses.</title>
        <authorList>
            <person name="Hassan H.M."/>
        </authorList>
    </citation>
    <scope>NUCLEOTIDE SEQUENCE [LARGE SCALE GENOMIC DNA]</scope>
    <source>
        <strain evidence="20 27">3DG</strain>
    </source>
</reference>
<dbReference type="SUPFAM" id="SSF51735">
    <property type="entry name" value="NAD(P)-binding Rossmann-fold domains"/>
    <property type="match status" value="1"/>
</dbReference>
<dbReference type="AlphaFoldDB" id="A0A137PL38"/>
<dbReference type="OrthoDB" id="9801785at2"/>
<reference evidence="14 21" key="1">
    <citation type="submission" date="2016-02" db="EMBL/GenBank/DDBJ databases">
        <title>Complete Genome Sequences of Lactobacillus johnsonii Strain W1.</title>
        <authorList>
            <person name="Sun Y."/>
            <person name="Wu X."/>
        </authorList>
    </citation>
    <scope>NUCLEOTIDE SEQUENCE [LARGE SCALE GENOMIC DNA]</scope>
    <source>
        <strain evidence="14 21">W1</strain>
    </source>
</reference>
<evidence type="ECO:0000313" key="26">
    <source>
        <dbReference type="Proteomes" id="UP000488295"/>
    </source>
</evidence>
<keyword evidence="8" id="KW-0299">Galactose metabolism</keyword>
<evidence type="ECO:0000313" key="22">
    <source>
        <dbReference type="Proteomes" id="UP000094691"/>
    </source>
</evidence>
<evidence type="ECO:0000256" key="10">
    <source>
        <dbReference type="ARBA" id="ARBA00023277"/>
    </source>
</evidence>
<dbReference type="EMBL" id="JANKAU010000011">
    <property type="protein sequence ID" value="MCR1915509.1"/>
    <property type="molecule type" value="Genomic_DNA"/>
</dbReference>
<dbReference type="EMBL" id="NIBD01000050">
    <property type="protein sequence ID" value="PAB54163.1"/>
    <property type="molecule type" value="Genomic_DNA"/>
</dbReference>
<evidence type="ECO:0000256" key="4">
    <source>
        <dbReference type="ARBA" id="ARBA00007637"/>
    </source>
</evidence>
<reference evidence="18 24" key="4">
    <citation type="submission" date="2017-05" db="EMBL/GenBank/DDBJ databases">
        <title>Lactobacillus johnsonii from commercial turkeys.</title>
        <authorList>
            <person name="Johnson T.J."/>
            <person name="Youmans B."/>
        </authorList>
    </citation>
    <scope>NUCLEOTIDE SEQUENCE [LARGE SCALE GENOMIC DNA]</scope>
    <source>
        <strain evidence="18 24">UMNLJ114</strain>
    </source>
</reference>
<dbReference type="Pfam" id="PF01370">
    <property type="entry name" value="Epimerase"/>
    <property type="match status" value="1"/>
</dbReference>
<dbReference type="UniPathway" id="UPA00214"/>
<evidence type="ECO:0000256" key="9">
    <source>
        <dbReference type="ARBA" id="ARBA00023235"/>
    </source>
</evidence>
<evidence type="ECO:0000256" key="3">
    <source>
        <dbReference type="ARBA" id="ARBA00004947"/>
    </source>
</evidence>
<dbReference type="STRING" id="33959.BBP16_04295"/>
<comment type="similarity">
    <text evidence="4 11">Belongs to the NAD(P)-dependent epimerase/dehydratase family.</text>
</comment>
<dbReference type="Proteomes" id="UP001206357">
    <property type="component" value="Unassembled WGS sequence"/>
</dbReference>
<evidence type="ECO:0000256" key="7">
    <source>
        <dbReference type="ARBA" id="ARBA00023027"/>
    </source>
</evidence>
<evidence type="ECO:0000256" key="2">
    <source>
        <dbReference type="ARBA" id="ARBA00001911"/>
    </source>
</evidence>
<dbReference type="EMBL" id="CP047409">
    <property type="protein sequence ID" value="QLL68756.1"/>
    <property type="molecule type" value="Genomic_DNA"/>
</dbReference>
<dbReference type="GO" id="GO:0033499">
    <property type="term" value="P:galactose catabolic process via UDP-galactose, Leloir pathway"/>
    <property type="evidence" value="ECO:0007669"/>
    <property type="project" value="TreeGrafter"/>
</dbReference>
<dbReference type="EC" id="5.1.3.2" evidence="5 11"/>
<reference evidence="17 23" key="3">
    <citation type="submission" date="2017-04" db="EMBL/GenBank/DDBJ databases">
        <authorList>
            <person name="Lin X.B."/>
            <person name="Stothard P."/>
            <person name="Tasseva G."/>
            <person name="Walter J."/>
        </authorList>
    </citation>
    <scope>NUCLEOTIDE SEQUENCE [LARGE SCALE GENOMIC DNA]</scope>
    <source>
        <strain evidence="17 23">117c</strain>
    </source>
</reference>
<feature type="domain" description="NAD-dependent epimerase/dehydratase" evidence="12">
    <location>
        <begin position="3"/>
        <end position="252"/>
    </location>
</feature>
<dbReference type="CDD" id="cd05247">
    <property type="entry name" value="UDP_G4E_1_SDR_e"/>
    <property type="match status" value="1"/>
</dbReference>
<reference evidence="15" key="9">
    <citation type="submission" date="2022-07" db="EMBL/GenBank/DDBJ databases">
        <title>Enhanced cultured diversity of the mouse gut microbiota enables custom-made synthetic communities.</title>
        <authorList>
            <person name="Afrizal A."/>
        </authorList>
    </citation>
    <scope>NUCLEOTIDE SEQUENCE</scope>
    <source>
        <strain evidence="15">DSM 100219</strain>
    </source>
</reference>
<dbReference type="EMBL" id="NGOH01000035">
    <property type="protein sequence ID" value="OYS13951.1"/>
    <property type="molecule type" value="Genomic_DNA"/>
</dbReference>
<evidence type="ECO:0000259" key="12">
    <source>
        <dbReference type="Pfam" id="PF01370"/>
    </source>
</evidence>
<organism evidence="16 26">
    <name type="scientific">Lactobacillus johnsonii</name>
    <dbReference type="NCBI Taxonomy" id="33959"/>
    <lineage>
        <taxon>Bacteria</taxon>
        <taxon>Bacillati</taxon>
        <taxon>Bacillota</taxon>
        <taxon>Bacilli</taxon>
        <taxon>Lactobacillales</taxon>
        <taxon>Lactobacillaceae</taxon>
        <taxon>Lactobacillus</taxon>
    </lineage>
</organism>
<evidence type="ECO:0000256" key="1">
    <source>
        <dbReference type="ARBA" id="ARBA00000083"/>
    </source>
</evidence>
<reference evidence="16 26" key="7">
    <citation type="submission" date="2019-11" db="EMBL/GenBank/DDBJ databases">
        <title>Gastrointestinal microbiota of Peromyscus leucopus.</title>
        <authorList>
            <person name="Milovic A."/>
            <person name="Bassam K."/>
            <person name="Barbour A.G."/>
        </authorList>
    </citation>
    <scope>NUCLEOTIDE SEQUENCE [LARGE SCALE GENOMIC DNA]</scope>
    <source>
        <strain evidence="16 26">LL8</strain>
    </source>
</reference>
<evidence type="ECO:0000313" key="18">
    <source>
        <dbReference type="EMBL" id="PAB54163.1"/>
    </source>
</evidence>
<dbReference type="EMBL" id="CP040854">
    <property type="protein sequence ID" value="QIA88086.1"/>
    <property type="molecule type" value="Genomic_DNA"/>
</dbReference>
<evidence type="ECO:0000313" key="19">
    <source>
        <dbReference type="EMBL" id="QIA88086.1"/>
    </source>
</evidence>
<keyword evidence="10 11" id="KW-0119">Carbohydrate metabolism</keyword>
<dbReference type="InterPro" id="IPR005886">
    <property type="entry name" value="UDP_G4E"/>
</dbReference>
<dbReference type="GO" id="GO:0003978">
    <property type="term" value="F:UDP-glucose 4-epimerase activity"/>
    <property type="evidence" value="ECO:0007669"/>
    <property type="project" value="UniProtKB-UniRule"/>
</dbReference>
<evidence type="ECO:0000313" key="25">
    <source>
        <dbReference type="Proteomes" id="UP000464749"/>
    </source>
</evidence>
<dbReference type="Proteomes" id="UP000216008">
    <property type="component" value="Unassembled WGS sequence"/>
</dbReference>
<evidence type="ECO:0000313" key="16">
    <source>
        <dbReference type="EMBL" id="MTE02288.1"/>
    </source>
</evidence>
<accession>A0A137PL38</accession>
<dbReference type="Proteomes" id="UP000094691">
    <property type="component" value="Chromosome"/>
</dbReference>
<dbReference type="Proteomes" id="UP000488295">
    <property type="component" value="Unassembled WGS sequence"/>
</dbReference>
<evidence type="ECO:0000313" key="21">
    <source>
        <dbReference type="Proteomes" id="UP000070346"/>
    </source>
</evidence>
<evidence type="ECO:0000256" key="5">
    <source>
        <dbReference type="ARBA" id="ARBA00013189"/>
    </source>
</evidence>
<sequence length="330" mass="36302">MRVLVIGGAGYIGSHAVRKLIEEGNDVVVLDSLYTGHRKAVDKRAKFYQGDIEDTNLVSKILRDENIDAVMHFAAYSLVGESVKKPLKYYDNNVSGMISLLQAMEDAKVKYLVFSSSAATYGIPEKLPITEDTPLNPINPYGETKMMMEKIMHWADKANGIKSIALRYFNVAGASSDGSIGEDHGPETHLIPNILKSAIAGDGNFTIFGDDYNTKDGTNVRDYVQVEDLIDAHILALKHVMDTNKSDVFNLGTAQGYSNLEILEAAKKVTGIDIPYTIGARRGGDPDSLVADSSKARKVLGWKPKHEDVDDVIATAWNWHKSHPKGYEDK</sequence>
<evidence type="ECO:0000313" key="20">
    <source>
        <dbReference type="EMBL" id="QLL68756.1"/>
    </source>
</evidence>
<dbReference type="NCBIfam" id="TIGR01179">
    <property type="entry name" value="galE"/>
    <property type="match status" value="1"/>
</dbReference>
<evidence type="ECO:0000313" key="27">
    <source>
        <dbReference type="Proteomes" id="UP000510788"/>
    </source>
</evidence>
<dbReference type="Gene3D" id="3.40.50.720">
    <property type="entry name" value="NAD(P)-binding Rossmann-like Domain"/>
    <property type="match status" value="1"/>
</dbReference>
<dbReference type="RefSeq" id="WP_004893395.1">
    <property type="nucleotide sequence ID" value="NZ_BLMB01000022.1"/>
</dbReference>
<reference evidence="17 23" key="5">
    <citation type="submission" date="2017-09" db="EMBL/GenBank/DDBJ databases">
        <title>Tripartite evolution among Lactobacillus johnsonii, Lactobacillus taiwanensis, Lactobacillus reuteri and their rodent host.</title>
        <authorList>
            <person name="Wang T."/>
            <person name="Knowles S."/>
            <person name="Cheng C."/>
        </authorList>
    </citation>
    <scope>NUCLEOTIDE SEQUENCE [LARGE SCALE GENOMIC DNA]</scope>
    <source>
        <strain evidence="17 23">117c</strain>
    </source>
</reference>
<evidence type="ECO:0000313" key="15">
    <source>
        <dbReference type="EMBL" id="MCR1915509.1"/>
    </source>
</evidence>
<reference evidence="13 22" key="2">
    <citation type="submission" date="2016-07" db="EMBL/GenBank/DDBJ databases">
        <title>Genome sequencing project for further understanding the molecular mechanisms of preventing non-alcoholic fatty liver disease.</title>
        <authorList>
            <person name="Wang H."/>
        </authorList>
    </citation>
    <scope>NUCLEOTIDE SEQUENCE [LARGE SCALE GENOMIC DNA]</scope>
    <source>
        <strain evidence="13 22">BS15</strain>
    </source>
</reference>
<protein>
    <recommendedName>
        <fullName evidence="6 11">UDP-glucose 4-epimerase</fullName>
        <ecNumber evidence="5 11">5.1.3.2</ecNumber>
    </recommendedName>
</protein>
<evidence type="ECO:0000256" key="6">
    <source>
        <dbReference type="ARBA" id="ARBA00018569"/>
    </source>
</evidence>
<dbReference type="Proteomes" id="UP000215693">
    <property type="component" value="Unassembled WGS sequence"/>
</dbReference>
<dbReference type="EMBL" id="WKKC01000001">
    <property type="protein sequence ID" value="MTE02288.1"/>
    <property type="molecule type" value="Genomic_DNA"/>
</dbReference>
<dbReference type="EMBL" id="LSNG01000034">
    <property type="protein sequence ID" value="KXN75717.1"/>
    <property type="molecule type" value="Genomic_DNA"/>
</dbReference>
<dbReference type="PANTHER" id="PTHR43725">
    <property type="entry name" value="UDP-GLUCOSE 4-EPIMERASE"/>
    <property type="match status" value="1"/>
</dbReference>
<evidence type="ECO:0000256" key="11">
    <source>
        <dbReference type="RuleBase" id="RU366046"/>
    </source>
</evidence>
<dbReference type="Proteomes" id="UP000510788">
    <property type="component" value="Chromosome"/>
</dbReference>
<dbReference type="InterPro" id="IPR036291">
    <property type="entry name" value="NAD(P)-bd_dom_sf"/>
</dbReference>
<dbReference type="EMBL" id="CP016400">
    <property type="protein sequence ID" value="AOG26144.1"/>
    <property type="molecule type" value="Genomic_DNA"/>
</dbReference>
<evidence type="ECO:0000313" key="24">
    <source>
        <dbReference type="Proteomes" id="UP000216008"/>
    </source>
</evidence>
<keyword evidence="9 11" id="KW-0413">Isomerase</keyword>
<evidence type="ECO:0000313" key="14">
    <source>
        <dbReference type="EMBL" id="KXN75717.1"/>
    </source>
</evidence>
<proteinExistence type="inferred from homology"/>
<keyword evidence="7 11" id="KW-0520">NAD</keyword>
<evidence type="ECO:0000313" key="13">
    <source>
        <dbReference type="EMBL" id="AOG26144.1"/>
    </source>
</evidence>
<evidence type="ECO:0000256" key="8">
    <source>
        <dbReference type="ARBA" id="ARBA00023144"/>
    </source>
</evidence>
<evidence type="ECO:0000313" key="17">
    <source>
        <dbReference type="EMBL" id="OYS13951.1"/>
    </source>
</evidence>
<dbReference type="InterPro" id="IPR001509">
    <property type="entry name" value="Epimerase_deHydtase"/>
</dbReference>
<dbReference type="Proteomes" id="UP000464749">
    <property type="component" value="Chromosome"/>
</dbReference>
<evidence type="ECO:0000313" key="23">
    <source>
        <dbReference type="Proteomes" id="UP000215693"/>
    </source>
</evidence>
<dbReference type="Proteomes" id="UP000070346">
    <property type="component" value="Unassembled WGS sequence"/>
</dbReference>
<reference evidence="19 25" key="6">
    <citation type="submission" date="2019-06" db="EMBL/GenBank/DDBJ databases">
        <title>Whole genome sequencing of Lactobacillus johnsonii strain G2A.</title>
        <authorList>
            <person name="Conlan S."/>
            <person name="Thomas P.J."/>
            <person name="Mullikin J."/>
            <person name="Singer J."/>
            <person name="Weaver C."/>
            <person name="Segre J.A."/>
        </authorList>
    </citation>
    <scope>NUCLEOTIDE SEQUENCE [LARGE SCALE GENOMIC DNA]</scope>
    <source>
        <strain evidence="19 25">G2A</strain>
    </source>
</reference>